<gene>
    <name evidence="2" type="ORF">ERCIPICE3303_592</name>
</gene>
<dbReference type="InterPro" id="IPR036709">
    <property type="entry name" value="Autotransporte_beta_dom_sf"/>
</dbReference>
<organism evidence="2 3">
    <name type="scientific">Candidatus Erwinia haradaeae</name>
    <dbReference type="NCBI Taxonomy" id="1922217"/>
    <lineage>
        <taxon>Bacteria</taxon>
        <taxon>Pseudomonadati</taxon>
        <taxon>Pseudomonadota</taxon>
        <taxon>Gammaproteobacteria</taxon>
        <taxon>Enterobacterales</taxon>
        <taxon>Erwiniaceae</taxon>
        <taxon>Erwinia</taxon>
    </lineage>
</organism>
<proteinExistence type="predicted"/>
<feature type="transmembrane region" description="Helical" evidence="1">
    <location>
        <begin position="12"/>
        <end position="38"/>
    </location>
</feature>
<dbReference type="EMBL" id="LR217737">
    <property type="protein sequence ID" value="VFP88765.1"/>
    <property type="molecule type" value="Genomic_DNA"/>
</dbReference>
<dbReference type="RefSeq" id="WP_232515415.1">
    <property type="nucleotide sequence ID" value="NZ_LR217737.1"/>
</dbReference>
<keyword evidence="1" id="KW-0472">Membrane</keyword>
<evidence type="ECO:0000313" key="3">
    <source>
        <dbReference type="Proteomes" id="UP000294289"/>
    </source>
</evidence>
<dbReference type="Proteomes" id="UP000294289">
    <property type="component" value="Chromosome"/>
</dbReference>
<reference evidence="2 3" key="1">
    <citation type="submission" date="2019-02" db="EMBL/GenBank/DDBJ databases">
        <authorList>
            <person name="Manzano-Marin A."/>
            <person name="Manzano-Marin A."/>
        </authorList>
    </citation>
    <scope>NUCLEOTIDE SEQUENCE [LARGE SCALE GENOMIC DNA]</scope>
    <source>
        <strain evidence="2 3">ErCipiceae</strain>
    </source>
</reference>
<dbReference type="AlphaFoldDB" id="A0A803FUG4"/>
<sequence>MKNLKRKRLKILINIFNVHISRLFFILIFFGLPIGLYAKVEEIEFVDKKLISKPINLLRFGEIYAVSYDGSVVGGDLFEDSNPIKGAVWTGDNWEKRITLEGLGYDYVSASGVSASSKDGKIVAGYSASEKNSRHGVIWYGDNWSLKHDVEKPGSDKRIVSEVSSLSSDGKIAAGHSSFSSGRLHAATWSGDNWSTYTDLDKNNLSSSEGSSVVALSADGKIAGGYTVLPNKVMNAAIWSGDNWSMKTILVQPQDGKMPMSSVLSLSSDGKIASGYTTTGNGKERATIWSGSNWTTETDLGTLKSDNSGSSKARALSADGKIAAGSAVTDNNKEHAAIWSGDNWNNKVDLGTLSNNDSGSSEILLLSPDGKMAVGVSTGDDDKNRTFVLRIPRFVLDKTSPSLSSIKPTVDSMSDSATSSFIIDLINTRDTVHQIVNDTFALMTLQEQGLAKLQKGCVVSNNNWCWLINTDNSNLISKDMVPIVNLGYGITDILSFGGVITKFFPHIPHHSHTINGKNFGFGFYADIHTPFGLGEHYFRPSFAFIQHGMEMKRSVLSHTEMGKGSSQLNGFSSAMEWGDGRSIYNKNIAFFWHVGLRYDYLSRSAYQEDKRLSFPVKYNKINYENLRSDMGADVRILVFPSLTWISGIKIENIIKDNNLISNSMVNTVGVLQSKMDVKKTKHILKTGIRYILNKNFSLSFLTSLNQKNVGNKTWKVNLGLIGNF</sequence>
<evidence type="ECO:0000256" key="1">
    <source>
        <dbReference type="SAM" id="Phobius"/>
    </source>
</evidence>
<name>A0A803FUG4_9GAMM</name>
<evidence type="ECO:0000313" key="2">
    <source>
        <dbReference type="EMBL" id="VFP88765.1"/>
    </source>
</evidence>
<protein>
    <submittedName>
        <fullName evidence="2">Autotransporter beta-domain superfamily protein</fullName>
    </submittedName>
</protein>
<dbReference type="SUPFAM" id="SSF103515">
    <property type="entry name" value="Autotransporter"/>
    <property type="match status" value="1"/>
</dbReference>
<keyword evidence="1" id="KW-1133">Transmembrane helix</keyword>
<accession>A0A803FUG4</accession>
<keyword evidence="1" id="KW-0812">Transmembrane</keyword>